<dbReference type="PROSITE" id="PS01129">
    <property type="entry name" value="PSI_RLU"/>
    <property type="match status" value="1"/>
</dbReference>
<evidence type="ECO:0000256" key="4">
    <source>
        <dbReference type="PROSITE-ProRule" id="PRU00182"/>
    </source>
</evidence>
<keyword evidence="5" id="KW-0413">Isomerase</keyword>
<dbReference type="InterPro" id="IPR006145">
    <property type="entry name" value="PsdUridine_synth_RsuA/RluA"/>
</dbReference>
<organism evidence="7 8">
    <name type="scientific">Dialister hominis</name>
    <dbReference type="NCBI Taxonomy" id="2582419"/>
    <lineage>
        <taxon>Bacteria</taxon>
        <taxon>Bacillati</taxon>
        <taxon>Bacillota</taxon>
        <taxon>Negativicutes</taxon>
        <taxon>Veillonellales</taxon>
        <taxon>Veillonellaceae</taxon>
        <taxon>Dialister</taxon>
    </lineage>
</organism>
<dbReference type="InterPro" id="IPR006224">
    <property type="entry name" value="PsdUridine_synth_RluA-like_CS"/>
</dbReference>
<evidence type="ECO:0000256" key="5">
    <source>
        <dbReference type="RuleBase" id="RU362028"/>
    </source>
</evidence>
<dbReference type="GO" id="GO:0140098">
    <property type="term" value="F:catalytic activity, acting on RNA"/>
    <property type="evidence" value="ECO:0007669"/>
    <property type="project" value="UniProtKB-ARBA"/>
</dbReference>
<dbReference type="AlphaFoldDB" id="A0A8E4G0B5"/>
<dbReference type="InterPro" id="IPR020103">
    <property type="entry name" value="PsdUridine_synth_cat_dom_sf"/>
</dbReference>
<evidence type="ECO:0000313" key="8">
    <source>
        <dbReference type="Proteomes" id="UP000320585"/>
    </source>
</evidence>
<feature type="active site" evidence="3">
    <location>
        <position position="132"/>
    </location>
</feature>
<dbReference type="CDD" id="cd00165">
    <property type="entry name" value="S4"/>
    <property type="match status" value="1"/>
</dbReference>
<dbReference type="GO" id="GO:0000455">
    <property type="term" value="P:enzyme-directed rRNA pseudouridine synthesis"/>
    <property type="evidence" value="ECO:0007669"/>
    <property type="project" value="TreeGrafter"/>
</dbReference>
<comment type="similarity">
    <text evidence="2 5">Belongs to the pseudouridine synthase RluA family.</text>
</comment>
<keyword evidence="8" id="KW-1185">Reference proteome</keyword>
<evidence type="ECO:0000256" key="3">
    <source>
        <dbReference type="PIRSR" id="PIRSR606225-1"/>
    </source>
</evidence>
<dbReference type="PROSITE" id="PS50889">
    <property type="entry name" value="S4"/>
    <property type="match status" value="1"/>
</dbReference>
<dbReference type="Proteomes" id="UP000320585">
    <property type="component" value="Chromosome"/>
</dbReference>
<reference evidence="8" key="1">
    <citation type="submission" date="2019-05" db="EMBL/GenBank/DDBJ databases">
        <title>Complete genome sequencing of Dialister sp. strain 5BBH33.</title>
        <authorList>
            <person name="Sakamoto M."/>
            <person name="Murakami T."/>
            <person name="Mori H."/>
        </authorList>
    </citation>
    <scope>NUCLEOTIDE SEQUENCE [LARGE SCALE GENOMIC DNA]</scope>
    <source>
        <strain evidence="8">5BBH33</strain>
    </source>
</reference>
<dbReference type="OrthoDB" id="9807829at2"/>
<evidence type="ECO:0000256" key="2">
    <source>
        <dbReference type="ARBA" id="ARBA00010876"/>
    </source>
</evidence>
<dbReference type="Pfam" id="PF00849">
    <property type="entry name" value="PseudoU_synth_2"/>
    <property type="match status" value="1"/>
</dbReference>
<dbReference type="NCBIfam" id="TIGR00005">
    <property type="entry name" value="rluA_subfam"/>
    <property type="match status" value="1"/>
</dbReference>
<dbReference type="CDD" id="cd02869">
    <property type="entry name" value="PseudoU_synth_RluA_like"/>
    <property type="match status" value="1"/>
</dbReference>
<dbReference type="GO" id="GO:0003723">
    <property type="term" value="F:RNA binding"/>
    <property type="evidence" value="ECO:0007669"/>
    <property type="project" value="UniProtKB-KW"/>
</dbReference>
<dbReference type="SUPFAM" id="SSF55120">
    <property type="entry name" value="Pseudouridine synthase"/>
    <property type="match status" value="1"/>
</dbReference>
<dbReference type="GO" id="GO:0009982">
    <property type="term" value="F:pseudouridine synthase activity"/>
    <property type="evidence" value="ECO:0007669"/>
    <property type="project" value="InterPro"/>
</dbReference>
<gene>
    <name evidence="7" type="ORF">Dia5BBH33_01570</name>
</gene>
<name>A0A8E4G0B5_9FIRM</name>
<dbReference type="EC" id="5.4.99.-" evidence="5"/>
<comment type="catalytic activity">
    <reaction evidence="1 5">
        <text>a uridine in RNA = a pseudouridine in RNA</text>
        <dbReference type="Rhea" id="RHEA:48348"/>
        <dbReference type="Rhea" id="RHEA-COMP:12068"/>
        <dbReference type="Rhea" id="RHEA-COMP:12069"/>
        <dbReference type="ChEBI" id="CHEBI:65314"/>
        <dbReference type="ChEBI" id="CHEBI:65315"/>
    </reaction>
</comment>
<dbReference type="InterPro" id="IPR050188">
    <property type="entry name" value="RluA_PseudoU_synthase"/>
</dbReference>
<dbReference type="PANTHER" id="PTHR21600:SF35">
    <property type="entry name" value="PSEUDOURIDINE SYNTHASE"/>
    <property type="match status" value="1"/>
</dbReference>
<protein>
    <recommendedName>
        <fullName evidence="5">Pseudouridine synthase</fullName>
        <ecNumber evidence="5">5.4.99.-</ecNumber>
    </recommendedName>
</protein>
<accession>A0A8E4G0B5</accession>
<dbReference type="EMBL" id="AP019697">
    <property type="protein sequence ID" value="BBK24222.1"/>
    <property type="molecule type" value="Genomic_DNA"/>
</dbReference>
<dbReference type="KEGG" id="dho:Dia5BBH33_01570"/>
<comment type="function">
    <text evidence="5">Responsible for synthesis of pseudouridine from uracil.</text>
</comment>
<proteinExistence type="inferred from homology"/>
<keyword evidence="4" id="KW-0694">RNA-binding</keyword>
<evidence type="ECO:0000256" key="1">
    <source>
        <dbReference type="ARBA" id="ARBA00000073"/>
    </source>
</evidence>
<dbReference type="InterPro" id="IPR006225">
    <property type="entry name" value="PsdUridine_synth_RluC/D"/>
</dbReference>
<evidence type="ECO:0000313" key="7">
    <source>
        <dbReference type="EMBL" id="BBK24222.1"/>
    </source>
</evidence>
<evidence type="ECO:0000259" key="6">
    <source>
        <dbReference type="Pfam" id="PF00849"/>
    </source>
</evidence>
<feature type="domain" description="Pseudouridine synthase RsuA/RluA-like" evidence="6">
    <location>
        <begin position="86"/>
        <end position="237"/>
    </location>
</feature>
<sequence length="302" mass="34472">MDMKVVVDFWFEGKELRHFVRGHMHLSSSLWKKIKWNGKILINGRQVFNARTALHAGDEITLIWSEENDILPANVPLDIVYEDPWLLIVNKGPHMIIHPTAKSTQETLVNAVAWYFKEKGEDAGIHPVYRLDRNTTGLVVVAKSANVQYDLSKSHDSIFREYLALVGGEIVMGDEAKNIIGEPIGRKPDSIVEWMVRPDGKPAWTEYMVLAHSWKTSLVRVHLLTGRTHQIRVHFSHMHHPLLGDDLYGGSIKLIQRQALHAYNVEFLHPVTGEKMKFTAPVPDDMKSLITNIWPDLDISKL</sequence>
<dbReference type="PANTHER" id="PTHR21600">
    <property type="entry name" value="MITOCHONDRIAL RNA PSEUDOURIDINE SYNTHASE"/>
    <property type="match status" value="1"/>
</dbReference>
<dbReference type="Gene3D" id="3.30.2350.10">
    <property type="entry name" value="Pseudouridine synthase"/>
    <property type="match status" value="1"/>
</dbReference>